<gene>
    <name evidence="4" type="ORF">AMQ22_00730</name>
</gene>
<dbReference type="Gene3D" id="3.10.180.10">
    <property type="entry name" value="2,3-Dihydroxybiphenyl 1,2-Dioxygenase, domain 1"/>
    <property type="match status" value="1"/>
</dbReference>
<dbReference type="SUPFAM" id="SSF54593">
    <property type="entry name" value="Glyoxalase/Bleomycin resistance protein/Dihydroxybiphenyl dioxygenase"/>
    <property type="match status" value="1"/>
</dbReference>
<dbReference type="GO" id="GO:0046491">
    <property type="term" value="P:L-methylmalonyl-CoA metabolic process"/>
    <property type="evidence" value="ECO:0007669"/>
    <property type="project" value="TreeGrafter"/>
</dbReference>
<dbReference type="Pfam" id="PF13669">
    <property type="entry name" value="Glyoxalase_4"/>
    <property type="match status" value="1"/>
</dbReference>
<dbReference type="STRING" id="1705564.APG08_00582"/>
<keyword evidence="2" id="KW-0479">Metal-binding</keyword>
<reference evidence="4 5" key="1">
    <citation type="journal article" date="2016" name="ISME J.">
        <title>Chasing the elusive Euryarchaeota class WSA2: genomes reveal a uniquely fastidious methyl-reducing methanogen.</title>
        <authorList>
            <person name="Nobu M.K."/>
            <person name="Narihiro T."/>
            <person name="Kuroda K."/>
            <person name="Mei R."/>
            <person name="Liu W.T."/>
        </authorList>
    </citation>
    <scope>NUCLEOTIDE SEQUENCE [LARGE SCALE GENOMIC DNA]</scope>
    <source>
        <strain evidence="4">U1lsi0528_Bin055</strain>
    </source>
</reference>
<proteinExistence type="inferred from homology"/>
<dbReference type="GO" id="GO:0046872">
    <property type="term" value="F:metal ion binding"/>
    <property type="evidence" value="ECO:0007669"/>
    <property type="project" value="UniProtKB-KW"/>
</dbReference>
<dbReference type="Proteomes" id="UP000075398">
    <property type="component" value="Unassembled WGS sequence"/>
</dbReference>
<dbReference type="EMBL" id="LNGC01000020">
    <property type="protein sequence ID" value="KYC52582.1"/>
    <property type="molecule type" value="Genomic_DNA"/>
</dbReference>
<dbReference type="PATRIC" id="fig|1705409.3.peg.747"/>
<dbReference type="NCBIfam" id="TIGR03081">
    <property type="entry name" value="metmalonyl_epim"/>
    <property type="match status" value="1"/>
</dbReference>
<dbReference type="InterPro" id="IPR037523">
    <property type="entry name" value="VOC_core"/>
</dbReference>
<dbReference type="PANTHER" id="PTHR43048:SF3">
    <property type="entry name" value="METHYLMALONYL-COA EPIMERASE, MITOCHONDRIAL"/>
    <property type="match status" value="1"/>
</dbReference>
<evidence type="ECO:0000256" key="1">
    <source>
        <dbReference type="ARBA" id="ARBA00009308"/>
    </source>
</evidence>
<evidence type="ECO:0000313" key="4">
    <source>
        <dbReference type="EMBL" id="KYC52582.1"/>
    </source>
</evidence>
<protein>
    <submittedName>
        <fullName evidence="4">Glyoxalase I</fullName>
    </submittedName>
</protein>
<evidence type="ECO:0000259" key="3">
    <source>
        <dbReference type="PROSITE" id="PS51819"/>
    </source>
</evidence>
<organism evidence="4 5">
    <name type="scientific">Candidatus Methanofastidiosum methylothiophilum</name>
    <dbReference type="NCBI Taxonomy" id="1705564"/>
    <lineage>
        <taxon>Archaea</taxon>
        <taxon>Methanobacteriati</taxon>
        <taxon>Methanobacteriota</taxon>
        <taxon>Stenosarchaea group</taxon>
        <taxon>Candidatus Methanofastidiosia</taxon>
        <taxon>Candidatus Methanofastidiosales</taxon>
        <taxon>Candidatus Methanofastidiosaceae</taxon>
        <taxon>Candidatus Methanofastidiosum</taxon>
    </lineage>
</organism>
<evidence type="ECO:0000256" key="2">
    <source>
        <dbReference type="ARBA" id="ARBA00022723"/>
    </source>
</evidence>
<dbReference type="PANTHER" id="PTHR43048">
    <property type="entry name" value="METHYLMALONYL-COA EPIMERASE"/>
    <property type="match status" value="1"/>
</dbReference>
<comment type="caution">
    <text evidence="4">The sequence shown here is derived from an EMBL/GenBank/DDBJ whole genome shotgun (WGS) entry which is preliminary data.</text>
</comment>
<dbReference type="GO" id="GO:0004493">
    <property type="term" value="F:methylmalonyl-CoA epimerase activity"/>
    <property type="evidence" value="ECO:0007669"/>
    <property type="project" value="TreeGrafter"/>
</dbReference>
<dbReference type="InterPro" id="IPR051785">
    <property type="entry name" value="MMCE/EMCE_epimerase"/>
</dbReference>
<dbReference type="AlphaFoldDB" id="A0A150J5S9"/>
<feature type="domain" description="VOC" evidence="3">
    <location>
        <begin position="4"/>
        <end position="132"/>
    </location>
</feature>
<comment type="similarity">
    <text evidence="1">Belongs to the methylmalonyl-CoA epimerase family.</text>
</comment>
<dbReference type="PROSITE" id="PS51819">
    <property type="entry name" value="VOC"/>
    <property type="match status" value="1"/>
</dbReference>
<dbReference type="InterPro" id="IPR017515">
    <property type="entry name" value="MeMalonyl-CoA_epimerase"/>
</dbReference>
<dbReference type="InterPro" id="IPR029068">
    <property type="entry name" value="Glyas_Bleomycin-R_OHBP_Dase"/>
</dbReference>
<name>A0A150J5S9_9EURY</name>
<accession>A0A150J5S9</accession>
<dbReference type="CDD" id="cd07249">
    <property type="entry name" value="MMCE"/>
    <property type="match status" value="1"/>
</dbReference>
<sequence>MIKKIDHIGIAVNNLEESLSFYEDALGLKVENIEEVPEQKVKVGFLDIGGVHLELLESTSSEGPVAKFIEKRGEGIHHIAILVDNIENSIESMKNKNVKLIDEVPRKGAGDSKMAFVHPKSTHGILLELYEK</sequence>
<evidence type="ECO:0000313" key="5">
    <source>
        <dbReference type="Proteomes" id="UP000075398"/>
    </source>
</evidence>